<dbReference type="NCBIfam" id="TIGR00945">
    <property type="entry name" value="tatC"/>
    <property type="match status" value="1"/>
</dbReference>
<dbReference type="Proteomes" id="UP000587527">
    <property type="component" value="Unassembled WGS sequence"/>
</dbReference>
<reference evidence="8 9" key="1">
    <citation type="submission" date="2020-08" db="EMBL/GenBank/DDBJ databases">
        <title>Sequencing the genomes of 1000 actinobacteria strains.</title>
        <authorList>
            <person name="Klenk H.-P."/>
        </authorList>
    </citation>
    <scope>NUCLEOTIDE SEQUENCE [LARGE SCALE GENOMIC DNA]</scope>
    <source>
        <strain evidence="8 9">DSM 45362</strain>
    </source>
</reference>
<keyword evidence="5 7" id="KW-0811">Translocation</keyword>
<dbReference type="HAMAP" id="MF_00902">
    <property type="entry name" value="TatC"/>
    <property type="match status" value="1"/>
</dbReference>
<proteinExistence type="inferred from homology"/>
<keyword evidence="7" id="KW-0813">Transport</keyword>
<dbReference type="GO" id="GO:0009977">
    <property type="term" value="F:proton motive force dependent protein transmembrane transporter activity"/>
    <property type="evidence" value="ECO:0007669"/>
    <property type="project" value="TreeGrafter"/>
</dbReference>
<dbReference type="PRINTS" id="PR01840">
    <property type="entry name" value="TATCFAMILY"/>
</dbReference>
<dbReference type="RefSeq" id="WP_184845511.1">
    <property type="nucleotide sequence ID" value="NZ_JACHMN010000003.1"/>
</dbReference>
<keyword evidence="4 7" id="KW-1133">Transmembrane helix</keyword>
<comment type="function">
    <text evidence="7">Part of the twin-arginine translocation (Tat) system that transports large folded proteins containing a characteristic twin-arginine motif in their signal peptide across membranes. Together with TatB, TatC is part of a receptor directly interacting with Tat signal peptides.</text>
</comment>
<feature type="transmembrane region" description="Helical" evidence="7">
    <location>
        <begin position="185"/>
        <end position="203"/>
    </location>
</feature>
<feature type="transmembrane region" description="Helical" evidence="7">
    <location>
        <begin position="103"/>
        <end position="125"/>
    </location>
</feature>
<feature type="transmembrane region" description="Helical" evidence="7">
    <location>
        <begin position="14"/>
        <end position="32"/>
    </location>
</feature>
<evidence type="ECO:0000313" key="9">
    <source>
        <dbReference type="Proteomes" id="UP000587527"/>
    </source>
</evidence>
<dbReference type="AlphaFoldDB" id="A0A841C3H5"/>
<evidence type="ECO:0000256" key="5">
    <source>
        <dbReference type="ARBA" id="ARBA00023010"/>
    </source>
</evidence>
<evidence type="ECO:0000256" key="6">
    <source>
        <dbReference type="ARBA" id="ARBA00023136"/>
    </source>
</evidence>
<gene>
    <name evidence="7" type="primary">tatC</name>
    <name evidence="8" type="ORF">F4553_007303</name>
</gene>
<evidence type="ECO:0000256" key="3">
    <source>
        <dbReference type="ARBA" id="ARBA00022927"/>
    </source>
</evidence>
<feature type="transmembrane region" description="Helical" evidence="7">
    <location>
        <begin position="152"/>
        <end position="173"/>
    </location>
</feature>
<evidence type="ECO:0000256" key="7">
    <source>
        <dbReference type="HAMAP-Rule" id="MF_00902"/>
    </source>
</evidence>
<accession>A0A841C3H5</accession>
<dbReference type="Pfam" id="PF00902">
    <property type="entry name" value="TatC"/>
    <property type="match status" value="1"/>
</dbReference>
<evidence type="ECO:0000256" key="1">
    <source>
        <dbReference type="ARBA" id="ARBA00004141"/>
    </source>
</evidence>
<dbReference type="GO" id="GO:0065002">
    <property type="term" value="P:intracellular protein transmembrane transport"/>
    <property type="evidence" value="ECO:0007669"/>
    <property type="project" value="TreeGrafter"/>
</dbReference>
<comment type="caution">
    <text evidence="8">The sequence shown here is derived from an EMBL/GenBank/DDBJ whole genome shotgun (WGS) entry which is preliminary data.</text>
</comment>
<sequence>MTLIEHIRELRSRLTRATLAILVGVIVGYFLSTDIFKLIQEPYCSLQPDPTNCQFVSLEVTAQFMLKLKLALWAGLVLSSPVWLYQLWAFIAPGLHRHERKWAYIFGAIAGPLFMTGAVLAYVAVHQGLKFLLEQGFANVAVTLEIGAYTSFITNFVLLFGASFEFPVLLLLLNFSGAVTGRRMLGWWRIAIFLCFVFAAITTPDPGPFGMTLLALALSLLFFGSVGVALINDKRRARKERKLYGDIGDDEVSKLDDLELDEVEAGEPVAAPKPIERRYDEMT</sequence>
<keyword evidence="9" id="KW-1185">Reference proteome</keyword>
<comment type="subcellular location">
    <subcellularLocation>
        <location evidence="7">Cell membrane</location>
        <topology evidence="7">Multi-pass membrane protein</topology>
    </subcellularLocation>
    <subcellularLocation>
        <location evidence="1">Membrane</location>
        <topology evidence="1">Multi-pass membrane protein</topology>
    </subcellularLocation>
</comment>
<keyword evidence="2 7" id="KW-0812">Transmembrane</keyword>
<keyword evidence="3 7" id="KW-0653">Protein transport</keyword>
<dbReference type="GO" id="GO:0043953">
    <property type="term" value="P:protein transport by the Tat complex"/>
    <property type="evidence" value="ECO:0007669"/>
    <property type="project" value="UniProtKB-UniRule"/>
</dbReference>
<keyword evidence="7" id="KW-1003">Cell membrane</keyword>
<protein>
    <recommendedName>
        <fullName evidence="7">Sec-independent protein translocase protein TatC</fullName>
    </recommendedName>
</protein>
<feature type="transmembrane region" description="Helical" evidence="7">
    <location>
        <begin position="209"/>
        <end position="231"/>
    </location>
</feature>
<evidence type="ECO:0000256" key="2">
    <source>
        <dbReference type="ARBA" id="ARBA00022692"/>
    </source>
</evidence>
<comment type="similarity">
    <text evidence="7">Belongs to the TatC family.</text>
</comment>
<dbReference type="GO" id="GO:0033281">
    <property type="term" value="C:TAT protein transport complex"/>
    <property type="evidence" value="ECO:0007669"/>
    <property type="project" value="UniProtKB-UniRule"/>
</dbReference>
<evidence type="ECO:0000256" key="4">
    <source>
        <dbReference type="ARBA" id="ARBA00022989"/>
    </source>
</evidence>
<dbReference type="PANTHER" id="PTHR30371:SF0">
    <property type="entry name" value="SEC-INDEPENDENT PROTEIN TRANSLOCASE PROTEIN TATC, CHLOROPLASTIC-RELATED"/>
    <property type="match status" value="1"/>
</dbReference>
<organism evidence="8 9">
    <name type="scientific">Allocatelliglobosispora scoriae</name>
    <dbReference type="NCBI Taxonomy" id="643052"/>
    <lineage>
        <taxon>Bacteria</taxon>
        <taxon>Bacillati</taxon>
        <taxon>Actinomycetota</taxon>
        <taxon>Actinomycetes</taxon>
        <taxon>Micromonosporales</taxon>
        <taxon>Micromonosporaceae</taxon>
        <taxon>Allocatelliglobosispora</taxon>
    </lineage>
</organism>
<keyword evidence="6 7" id="KW-0472">Membrane</keyword>
<dbReference type="EMBL" id="JACHMN010000003">
    <property type="protein sequence ID" value="MBB5873869.1"/>
    <property type="molecule type" value="Genomic_DNA"/>
</dbReference>
<name>A0A841C3H5_9ACTN</name>
<feature type="transmembrane region" description="Helical" evidence="7">
    <location>
        <begin position="70"/>
        <end position="91"/>
    </location>
</feature>
<comment type="subunit">
    <text evidence="7">The Tat system comprises two distinct complexes: a TatABC complex, containing multiple copies of TatA, TatB and TatC subunits, and a separate TatA complex, containing only TatA subunits. Substrates initially bind to the TatABC complex, which probably triggers association of the separate TatA complex to form the active translocon.</text>
</comment>
<dbReference type="InterPro" id="IPR002033">
    <property type="entry name" value="TatC"/>
</dbReference>
<evidence type="ECO:0000313" key="8">
    <source>
        <dbReference type="EMBL" id="MBB5873869.1"/>
    </source>
</evidence>
<dbReference type="PANTHER" id="PTHR30371">
    <property type="entry name" value="SEC-INDEPENDENT PROTEIN TRANSLOCASE PROTEIN TATC"/>
    <property type="match status" value="1"/>
</dbReference>